<reference evidence="1" key="1">
    <citation type="journal article" date="2024" name="Int. J. Syst. Evol. Microbiol.">
        <title>Turicibacter faecis sp. nov., isolated from faeces of heart failure mouse model.</title>
        <authorList>
            <person name="Imamura Y."/>
            <person name="Motooka D."/>
            <person name="Nakajima Y."/>
            <person name="Ito S."/>
            <person name="Kitakaze M."/>
            <person name="Iida T."/>
            <person name="Nakamura S."/>
        </authorList>
    </citation>
    <scope>NUCLEOTIDE SEQUENCE</scope>
    <source>
        <strain evidence="1">TC023</strain>
    </source>
</reference>
<name>A0ABM8IQ07_9FIRM</name>
<evidence type="ECO:0000313" key="2">
    <source>
        <dbReference type="Proteomes" id="UP001432099"/>
    </source>
</evidence>
<keyword evidence="2" id="KW-1185">Reference proteome</keyword>
<proteinExistence type="predicted"/>
<gene>
    <name evidence="1" type="ORF">T23_17640</name>
</gene>
<dbReference type="EMBL" id="AP028127">
    <property type="protein sequence ID" value="BEH91662.1"/>
    <property type="molecule type" value="Genomic_DNA"/>
</dbReference>
<sequence length="122" mass="14566">MLEMEQTYHRLFVCAKRCKLAASLDGFTDAGIVGYFIKLPFKWWYNHQFKQLGELIDKANEQGLTKKLAHFEEYDNESILYGPSQLQALAYKQYDHRLRYFEKLMNDVSERLKEMDEDRKEG</sequence>
<protein>
    <submittedName>
        <fullName evidence="1">Uncharacterized protein</fullName>
    </submittedName>
</protein>
<organism evidence="1 2">
    <name type="scientific">Turicibacter faecis</name>
    <dbReference type="NCBI Taxonomy" id="2963365"/>
    <lineage>
        <taxon>Bacteria</taxon>
        <taxon>Bacillati</taxon>
        <taxon>Bacillota</taxon>
        <taxon>Erysipelotrichia</taxon>
        <taxon>Erysipelotrichales</taxon>
        <taxon>Turicibacteraceae</taxon>
        <taxon>Turicibacter</taxon>
    </lineage>
</organism>
<accession>A0ABM8IQ07</accession>
<evidence type="ECO:0000313" key="1">
    <source>
        <dbReference type="EMBL" id="BEH91662.1"/>
    </source>
</evidence>
<dbReference type="Proteomes" id="UP001432099">
    <property type="component" value="Chromosome"/>
</dbReference>